<feature type="domain" description="ChrR-like cupin" evidence="2">
    <location>
        <begin position="35"/>
        <end position="134"/>
    </location>
</feature>
<evidence type="ECO:0000256" key="1">
    <source>
        <dbReference type="SAM" id="SignalP"/>
    </source>
</evidence>
<dbReference type="OrthoDB" id="1433532at2"/>
<comment type="caution">
    <text evidence="3">The sequence shown here is derived from an EMBL/GenBank/DDBJ whole genome shotgun (WGS) entry which is preliminary data.</text>
</comment>
<feature type="chain" id="PRO_5016338186" description="ChrR-like cupin domain-containing protein" evidence="1">
    <location>
        <begin position="22"/>
        <end position="150"/>
    </location>
</feature>
<evidence type="ECO:0000313" key="4">
    <source>
        <dbReference type="Proteomes" id="UP000249065"/>
    </source>
</evidence>
<sequence>MFRRPLLALPLLGLLPRRAAAATEPDPRVIALRLPDQIPWGPVTQAGNQQAVLVGDPARPGFYAVMVRWLPGHMSRPHFHPHDRFITVLSGTWWMGSGQRFDPDSTVPAPAGSFVTHYAKGIHYDGAKEAAAVLLITGEGPGTATPAELP</sequence>
<dbReference type="RefSeq" id="WP_111468582.1">
    <property type="nucleotide sequence ID" value="NZ_QLIX01000002.1"/>
</dbReference>
<protein>
    <recommendedName>
        <fullName evidence="2">ChrR-like cupin domain-containing protein</fullName>
    </recommendedName>
</protein>
<dbReference type="Proteomes" id="UP000249065">
    <property type="component" value="Unassembled WGS sequence"/>
</dbReference>
<evidence type="ECO:0000259" key="2">
    <source>
        <dbReference type="Pfam" id="PF12973"/>
    </source>
</evidence>
<gene>
    <name evidence="3" type="ORF">DOO78_04825</name>
</gene>
<dbReference type="CDD" id="cd06989">
    <property type="entry name" value="cupin_DRT102"/>
    <property type="match status" value="1"/>
</dbReference>
<dbReference type="Pfam" id="PF12973">
    <property type="entry name" value="Cupin_7"/>
    <property type="match status" value="1"/>
</dbReference>
<proteinExistence type="predicted"/>
<name>A0A327MDA3_9PROT</name>
<dbReference type="InterPro" id="IPR014710">
    <property type="entry name" value="RmlC-like_jellyroll"/>
</dbReference>
<dbReference type="Gene3D" id="2.60.120.10">
    <property type="entry name" value="Jelly Rolls"/>
    <property type="match status" value="1"/>
</dbReference>
<feature type="signal peptide" evidence="1">
    <location>
        <begin position="1"/>
        <end position="21"/>
    </location>
</feature>
<dbReference type="InterPro" id="IPR025979">
    <property type="entry name" value="ChrR-like_cupin_dom"/>
</dbReference>
<keyword evidence="1" id="KW-0732">Signal</keyword>
<dbReference type="SUPFAM" id="SSF51182">
    <property type="entry name" value="RmlC-like cupins"/>
    <property type="match status" value="1"/>
</dbReference>
<accession>A0A327MDA3</accession>
<reference evidence="4" key="1">
    <citation type="submission" date="2018-06" db="EMBL/GenBank/DDBJ databases">
        <authorList>
            <person name="Khan S.A."/>
        </authorList>
    </citation>
    <scope>NUCLEOTIDE SEQUENCE [LARGE SCALE GENOMIC DNA]</scope>
    <source>
        <strain evidence="4">DB-1506</strain>
    </source>
</reference>
<keyword evidence="4" id="KW-1185">Reference proteome</keyword>
<organism evidence="3 4">
    <name type="scientific">Roseicella frigidaeris</name>
    <dbReference type="NCBI Taxonomy" id="2230885"/>
    <lineage>
        <taxon>Bacteria</taxon>
        <taxon>Pseudomonadati</taxon>
        <taxon>Pseudomonadota</taxon>
        <taxon>Alphaproteobacteria</taxon>
        <taxon>Acetobacterales</taxon>
        <taxon>Roseomonadaceae</taxon>
        <taxon>Roseicella</taxon>
    </lineage>
</organism>
<dbReference type="EMBL" id="QLIX01000002">
    <property type="protein sequence ID" value="RAI60396.1"/>
    <property type="molecule type" value="Genomic_DNA"/>
</dbReference>
<dbReference type="AlphaFoldDB" id="A0A327MDA3"/>
<evidence type="ECO:0000313" key="3">
    <source>
        <dbReference type="EMBL" id="RAI60396.1"/>
    </source>
</evidence>
<dbReference type="InterPro" id="IPR011051">
    <property type="entry name" value="RmlC_Cupin_sf"/>
</dbReference>